<proteinExistence type="predicted"/>
<comment type="caution">
    <text evidence="1">The sequence shown here is derived from an EMBL/GenBank/DDBJ whole genome shotgun (WGS) entry which is preliminary data.</text>
</comment>
<sequence length="68" mass="7292">MFKLETMIYASEDGTSSVFTLNPALQKQLDALAAQHPEVCQRKARGEAGGVTYQVRGAALAIQPVRAS</sequence>
<evidence type="ECO:0000313" key="2">
    <source>
        <dbReference type="Proteomes" id="UP000251281"/>
    </source>
</evidence>
<dbReference type="AlphaFoldDB" id="A0A329TYT8"/>
<accession>A0A329TYT8</accession>
<protein>
    <submittedName>
        <fullName evidence="1">Uncharacterized protein</fullName>
    </submittedName>
</protein>
<reference evidence="1 2" key="1">
    <citation type="submission" date="2018-02" db="EMBL/GenBank/DDBJ databases">
        <title>Complete genome sequencing of Faecalibacterium prausnitzii strains isolated from the human gut.</title>
        <authorList>
            <person name="Fitzgerald B.C."/>
            <person name="Shkoporov A.N."/>
            <person name="Ross P.R."/>
            <person name="Hill C."/>
        </authorList>
    </citation>
    <scope>NUCLEOTIDE SEQUENCE [LARGE SCALE GENOMIC DNA]</scope>
    <source>
        <strain evidence="1 2">APC923/51-1</strain>
    </source>
</reference>
<name>A0A329TYT8_9FIRM</name>
<gene>
    <name evidence="1" type="ORF">C4N24_14505</name>
</gene>
<dbReference type="Proteomes" id="UP000251281">
    <property type="component" value="Unassembled WGS sequence"/>
</dbReference>
<dbReference type="RefSeq" id="WP_112091993.1">
    <property type="nucleotide sequence ID" value="NZ_PRLD01000030.1"/>
</dbReference>
<dbReference type="EMBL" id="PRLD01000030">
    <property type="protein sequence ID" value="RAW54163.1"/>
    <property type="molecule type" value="Genomic_DNA"/>
</dbReference>
<evidence type="ECO:0000313" key="1">
    <source>
        <dbReference type="EMBL" id="RAW54163.1"/>
    </source>
</evidence>
<organism evidence="1 2">
    <name type="scientific">Faecalibacterium prausnitzii</name>
    <dbReference type="NCBI Taxonomy" id="853"/>
    <lineage>
        <taxon>Bacteria</taxon>
        <taxon>Bacillati</taxon>
        <taxon>Bacillota</taxon>
        <taxon>Clostridia</taxon>
        <taxon>Eubacteriales</taxon>
        <taxon>Oscillospiraceae</taxon>
        <taxon>Faecalibacterium</taxon>
    </lineage>
</organism>